<reference evidence="6 7" key="1">
    <citation type="journal article" date="2019" name="Int. J. Syst. Evol. Microbiol.">
        <title>The Global Catalogue of Microorganisms (GCM) 10K type strain sequencing project: providing services to taxonomists for standard genome sequencing and annotation.</title>
        <authorList>
            <consortium name="The Broad Institute Genomics Platform"/>
            <consortium name="The Broad Institute Genome Sequencing Center for Infectious Disease"/>
            <person name="Wu L."/>
            <person name="Ma J."/>
        </authorList>
    </citation>
    <scope>NUCLEOTIDE SEQUENCE [LARGE SCALE GENOMIC DNA]</scope>
    <source>
        <strain evidence="6 7">JCM 4316</strain>
    </source>
</reference>
<dbReference type="SUPFAM" id="SSF52540">
    <property type="entry name" value="P-loop containing nucleoside triphosphate hydrolases"/>
    <property type="match status" value="1"/>
</dbReference>
<evidence type="ECO:0000313" key="6">
    <source>
        <dbReference type="EMBL" id="GAA2338551.1"/>
    </source>
</evidence>
<keyword evidence="3" id="KW-0547">Nucleotide-binding</keyword>
<evidence type="ECO:0000256" key="3">
    <source>
        <dbReference type="ARBA" id="ARBA00022741"/>
    </source>
</evidence>
<comment type="similarity">
    <text evidence="1">Belongs to the thymidylate kinase family.</text>
</comment>
<dbReference type="Gene3D" id="3.40.50.300">
    <property type="entry name" value="P-loop containing nucleotide triphosphate hydrolases"/>
    <property type="match status" value="1"/>
</dbReference>
<gene>
    <name evidence="6" type="ORF">GCM10010246_23980</name>
</gene>
<name>A0ABN3FW65_9ACTN</name>
<feature type="domain" description="Thymidylate kinase-like" evidence="5">
    <location>
        <begin position="23"/>
        <end position="193"/>
    </location>
</feature>
<comment type="caution">
    <text evidence="6">The sequence shown here is derived from an EMBL/GenBank/DDBJ whole genome shotgun (WGS) entry which is preliminary data.</text>
</comment>
<sequence>MSALRTPYAPGADEGRRGPFVVLEGVSGVGKSTLARLLAKRLGATALHTLTDPHTGWSDTVNRELRPLPQFAFYLSGLLHVSDVVRQALSTGPVVADRYASSVMACHAAVNRVGLDQVRGLMAPLLPYLVAPDATSYLIGSDRALKERMGNKKDVKQDDLDLFDVADRLERLRENFLSVAESDPSAVTIRTDDRSPEDLADIVVEHLESRRA</sequence>
<keyword evidence="7" id="KW-1185">Reference proteome</keyword>
<organism evidence="6 7">
    <name type="scientific">Streptomyces cuspidosporus</name>
    <dbReference type="NCBI Taxonomy" id="66882"/>
    <lineage>
        <taxon>Bacteria</taxon>
        <taxon>Bacillati</taxon>
        <taxon>Actinomycetota</taxon>
        <taxon>Actinomycetes</taxon>
        <taxon>Kitasatosporales</taxon>
        <taxon>Streptomycetaceae</taxon>
        <taxon>Streptomyces</taxon>
    </lineage>
</organism>
<keyword evidence="4" id="KW-0067">ATP-binding</keyword>
<dbReference type="PANTHER" id="PTHR10344">
    <property type="entry name" value="THYMIDYLATE KINASE"/>
    <property type="match status" value="1"/>
</dbReference>
<evidence type="ECO:0000256" key="1">
    <source>
        <dbReference type="ARBA" id="ARBA00009776"/>
    </source>
</evidence>
<evidence type="ECO:0000256" key="2">
    <source>
        <dbReference type="ARBA" id="ARBA00017144"/>
    </source>
</evidence>
<dbReference type="Pfam" id="PF02223">
    <property type="entry name" value="Thymidylate_kin"/>
    <property type="match status" value="1"/>
</dbReference>
<protein>
    <recommendedName>
        <fullName evidence="2">Thymidylate kinase</fullName>
    </recommendedName>
</protein>
<proteinExistence type="inferred from homology"/>
<dbReference type="Proteomes" id="UP001500253">
    <property type="component" value="Unassembled WGS sequence"/>
</dbReference>
<evidence type="ECO:0000256" key="4">
    <source>
        <dbReference type="ARBA" id="ARBA00022840"/>
    </source>
</evidence>
<dbReference type="EMBL" id="BAAASD010000007">
    <property type="protein sequence ID" value="GAA2338551.1"/>
    <property type="molecule type" value="Genomic_DNA"/>
</dbReference>
<dbReference type="InterPro" id="IPR027417">
    <property type="entry name" value="P-loop_NTPase"/>
</dbReference>
<dbReference type="InterPro" id="IPR039430">
    <property type="entry name" value="Thymidylate_kin-like_dom"/>
</dbReference>
<evidence type="ECO:0000259" key="5">
    <source>
        <dbReference type="Pfam" id="PF02223"/>
    </source>
</evidence>
<dbReference type="PANTHER" id="PTHR10344:SF4">
    <property type="entry name" value="UMP-CMP KINASE 2, MITOCHONDRIAL"/>
    <property type="match status" value="1"/>
</dbReference>
<evidence type="ECO:0000313" key="7">
    <source>
        <dbReference type="Proteomes" id="UP001500253"/>
    </source>
</evidence>
<accession>A0ABN3FW65</accession>